<dbReference type="AlphaFoldDB" id="A0AAJ8DXU7"/>
<gene>
    <name evidence="2" type="ORF">An02g09920</name>
</gene>
<feature type="region of interest" description="Disordered" evidence="1">
    <location>
        <begin position="13"/>
        <end position="81"/>
    </location>
</feature>
<dbReference type="VEuPathDB" id="FungiDB:An02g09920"/>
<reference evidence="2" key="1">
    <citation type="submission" date="2025-02" db="EMBL/GenBank/DDBJ databases">
        <authorList>
            <consortium name="NCBI Genome Project"/>
        </authorList>
    </citation>
    <scope>NUCLEOTIDE SEQUENCE</scope>
</reference>
<evidence type="ECO:0000313" key="2">
    <source>
        <dbReference type="RefSeq" id="XP_059600080.1"/>
    </source>
</evidence>
<organism evidence="2">
    <name type="scientific">Aspergillus niger</name>
    <dbReference type="NCBI Taxonomy" id="5061"/>
    <lineage>
        <taxon>Eukaryota</taxon>
        <taxon>Fungi</taxon>
        <taxon>Dikarya</taxon>
        <taxon>Ascomycota</taxon>
        <taxon>Pezizomycotina</taxon>
        <taxon>Eurotiomycetes</taxon>
        <taxon>Eurotiomycetidae</taxon>
        <taxon>Eurotiales</taxon>
        <taxon>Aspergillaceae</taxon>
        <taxon>Aspergillus</taxon>
        <taxon>Aspergillus subgen. Circumdati</taxon>
    </lineage>
</organism>
<feature type="compositionally biased region" description="Acidic residues" evidence="1">
    <location>
        <begin position="50"/>
        <end position="59"/>
    </location>
</feature>
<dbReference type="GeneID" id="84590431"/>
<sequence length="186" mass="21007">MTAERSLFRFLNWSQECGPKQPKRLGKKGKEEEKPTRRRTKRKERRETSEIEEGAEEGEEERRSKRSRRKGGEGSECGLVQPRPAVEKGHFALGPGDHVPSGLRVSQAPNFMSATAVLGLIASRVRSVNLILKLKLSCTSMEFLRHVERGCAPDVRFQIRLGCIDLATNSRQFTGSVKHVRPYYGD</sequence>
<proteinExistence type="predicted"/>
<name>A0AAJ8DXU7_ASPNG</name>
<evidence type="ECO:0000256" key="1">
    <source>
        <dbReference type="SAM" id="MobiDB-lite"/>
    </source>
</evidence>
<accession>A0AAJ8DXU7</accession>
<dbReference type="KEGG" id="ang:An02g09920"/>
<dbReference type="RefSeq" id="XP_059600080.1">
    <property type="nucleotide sequence ID" value="XM_059746537.1"/>
</dbReference>
<protein>
    <submittedName>
        <fullName evidence="2">Uncharacterized protein</fullName>
    </submittedName>
</protein>
<reference evidence="2" key="2">
    <citation type="submission" date="2025-08" db="UniProtKB">
        <authorList>
            <consortium name="RefSeq"/>
        </authorList>
    </citation>
    <scope>IDENTIFICATION</scope>
</reference>